<accession>A0AB39JEJ1</accession>
<evidence type="ECO:0000256" key="1">
    <source>
        <dbReference type="SAM" id="Phobius"/>
    </source>
</evidence>
<keyword evidence="1" id="KW-0472">Membrane</keyword>
<dbReference type="EMBL" id="PP542043">
    <property type="protein sequence ID" value="XDO02101.1"/>
    <property type="molecule type" value="Genomic_DNA"/>
</dbReference>
<feature type="transmembrane region" description="Helical" evidence="1">
    <location>
        <begin position="6"/>
        <end position="27"/>
    </location>
</feature>
<sequence length="123" mass="13658">MEFYKTVSIVAICILIISLAVMATLLIKGSKNVQYPPYMAPCPDYYKSSKNEKGQIVCEDEQNISNGTSNCVAKKFTHKKFKMPGMGPTSGVCKKKKWANSCGVDWDGITNNSDVCYKVNEDK</sequence>
<name>A0AB39JEJ1_9VIRU</name>
<reference evidence="2" key="1">
    <citation type="submission" date="2024-03" db="EMBL/GenBank/DDBJ databases">
        <title>Eukaryotic viruses encode the ribosomal protein eL40.</title>
        <authorList>
            <person name="Thomy J."/>
            <person name="Schvarcz C.R."/>
            <person name="McBeain K.A."/>
            <person name="Edwards K.F."/>
            <person name="Steward G.F."/>
        </authorList>
    </citation>
    <scope>NUCLEOTIDE SEQUENCE</scope>
    <source>
        <strain evidence="2">FloV-SA2</strain>
    </source>
</reference>
<keyword evidence="1" id="KW-1133">Transmembrane helix</keyword>
<organism evidence="2">
    <name type="scientific">Florenciella sp. virus SA2</name>
    <dbReference type="NCBI Taxonomy" id="3240092"/>
    <lineage>
        <taxon>Viruses</taxon>
    </lineage>
</organism>
<keyword evidence="1" id="KW-0812">Transmembrane</keyword>
<evidence type="ECO:0000313" key="2">
    <source>
        <dbReference type="EMBL" id="XDO02101.1"/>
    </source>
</evidence>
<protein>
    <submittedName>
        <fullName evidence="2">Uncharacterized protein</fullName>
    </submittedName>
</protein>
<proteinExistence type="predicted"/>
<gene>
    <name evidence="2" type="ORF">FloV-SA2_00282</name>
</gene>